<dbReference type="PANTHER" id="PTHR30160:SF21">
    <property type="entry name" value="LIPOPOLYSACCHARIDE CORE HEPTOSYLTRANSFERASE OPSX"/>
    <property type="match status" value="1"/>
</dbReference>
<name>A0A7H1J2D3_9GAMM</name>
<gene>
    <name evidence="3" type="ORF">IBG28_13110</name>
</gene>
<dbReference type="GO" id="GO:0009244">
    <property type="term" value="P:lipopolysaccharide core region biosynthetic process"/>
    <property type="evidence" value="ECO:0007669"/>
    <property type="project" value="TreeGrafter"/>
</dbReference>
<keyword evidence="4" id="KW-1185">Reference proteome</keyword>
<dbReference type="PANTHER" id="PTHR30160">
    <property type="entry name" value="TETRAACYLDISACCHARIDE 4'-KINASE-RELATED"/>
    <property type="match status" value="1"/>
</dbReference>
<dbReference type="RefSeq" id="WP_111607660.1">
    <property type="nucleotide sequence ID" value="NZ_BMLJ01000012.1"/>
</dbReference>
<dbReference type="InterPro" id="IPR002201">
    <property type="entry name" value="Glyco_trans_9"/>
</dbReference>
<dbReference type="CDD" id="cd03789">
    <property type="entry name" value="GT9_LPS_heptosyltransferase"/>
    <property type="match status" value="1"/>
</dbReference>
<dbReference type="OrthoDB" id="9781892at2"/>
<dbReference type="GO" id="GO:0008713">
    <property type="term" value="F:ADP-heptose-lipopolysaccharide heptosyltransferase activity"/>
    <property type="evidence" value="ECO:0007669"/>
    <property type="project" value="TreeGrafter"/>
</dbReference>
<dbReference type="SUPFAM" id="SSF53756">
    <property type="entry name" value="UDP-Glycosyltransferase/glycogen phosphorylase"/>
    <property type="match status" value="1"/>
</dbReference>
<dbReference type="Pfam" id="PF01075">
    <property type="entry name" value="Glyco_transf_9"/>
    <property type="match status" value="1"/>
</dbReference>
<evidence type="ECO:0000256" key="1">
    <source>
        <dbReference type="ARBA" id="ARBA00022676"/>
    </source>
</evidence>
<sequence length="335" mass="36998">MQQEGIQQIAVVRLSALGDVCHAVAVVQAMMKLYPTAKVTWITSPLEARLVRLLEGVDVIEYDKKSGLAGMFTLRAKLKHVIFDALLHLQWSSRSSVLTRMLKVKRRIGFSLSRSREKQNWFVNELAPEPKGYHVLDSFLSVASVLGVQGVTFPCQLNLPEIEFDLPKSYVIVNPCGSKVEKNWTLEGNRAVVKRILEKGLTPVLTGGPSELEVTFSQNIESGIEGVLNLVGKTSVESMCTLIKGALLVVSPDTGPAHIATLVGTPVLGLYALSNPKRTGPYNDIHNVVSVYDELAEKEYNKPVRELPWATTVHDPKAMQHIRIEQVLAKLDTLI</sequence>
<accession>A0A7H1J2D3</accession>
<dbReference type="InterPro" id="IPR051199">
    <property type="entry name" value="LPS_LOS_Heptosyltrfase"/>
</dbReference>
<dbReference type="KEGG" id="mard:IBG28_13110"/>
<dbReference type="AlphaFoldDB" id="A0A7H1J2D3"/>
<protein>
    <submittedName>
        <fullName evidence="3">Glycosyltransferase family 9 protein</fullName>
    </submittedName>
</protein>
<proteinExistence type="predicted"/>
<evidence type="ECO:0000313" key="3">
    <source>
        <dbReference type="EMBL" id="QNT04649.1"/>
    </source>
</evidence>
<keyword evidence="2 3" id="KW-0808">Transferase</keyword>
<evidence type="ECO:0000256" key="2">
    <source>
        <dbReference type="ARBA" id="ARBA00022679"/>
    </source>
</evidence>
<dbReference type="EMBL" id="CP061081">
    <property type="protein sequence ID" value="QNT04649.1"/>
    <property type="molecule type" value="Genomic_DNA"/>
</dbReference>
<dbReference type="Gene3D" id="3.40.50.2000">
    <property type="entry name" value="Glycogen Phosphorylase B"/>
    <property type="match status" value="2"/>
</dbReference>
<dbReference type="Proteomes" id="UP000516370">
    <property type="component" value="Chromosome"/>
</dbReference>
<reference evidence="3 4" key="1">
    <citation type="submission" date="2020-09" db="EMBL/GenBank/DDBJ databases">
        <title>Complete genome sequence of an Arctic sea ice bacterium Marinomonas arctica BSI20414.</title>
        <authorList>
            <person name="Liao L."/>
            <person name="Chen B."/>
        </authorList>
    </citation>
    <scope>NUCLEOTIDE SEQUENCE [LARGE SCALE GENOMIC DNA]</scope>
    <source>
        <strain evidence="3 4">BSI20414</strain>
    </source>
</reference>
<evidence type="ECO:0000313" key="4">
    <source>
        <dbReference type="Proteomes" id="UP000516370"/>
    </source>
</evidence>
<dbReference type="GO" id="GO:0005829">
    <property type="term" value="C:cytosol"/>
    <property type="evidence" value="ECO:0007669"/>
    <property type="project" value="TreeGrafter"/>
</dbReference>
<keyword evidence="1" id="KW-0328">Glycosyltransferase</keyword>
<organism evidence="3 4">
    <name type="scientific">Marinomonas arctica</name>
    <dbReference type="NCBI Taxonomy" id="383750"/>
    <lineage>
        <taxon>Bacteria</taxon>
        <taxon>Pseudomonadati</taxon>
        <taxon>Pseudomonadota</taxon>
        <taxon>Gammaproteobacteria</taxon>
        <taxon>Oceanospirillales</taxon>
        <taxon>Oceanospirillaceae</taxon>
        <taxon>Marinomonas</taxon>
    </lineage>
</organism>